<dbReference type="EMBL" id="BPVZ01000176">
    <property type="protein sequence ID" value="GKV44054.1"/>
    <property type="molecule type" value="Genomic_DNA"/>
</dbReference>
<organism evidence="2 3">
    <name type="scientific">Rubroshorea leprosula</name>
    <dbReference type="NCBI Taxonomy" id="152421"/>
    <lineage>
        <taxon>Eukaryota</taxon>
        <taxon>Viridiplantae</taxon>
        <taxon>Streptophyta</taxon>
        <taxon>Embryophyta</taxon>
        <taxon>Tracheophyta</taxon>
        <taxon>Spermatophyta</taxon>
        <taxon>Magnoliopsida</taxon>
        <taxon>eudicotyledons</taxon>
        <taxon>Gunneridae</taxon>
        <taxon>Pentapetalae</taxon>
        <taxon>rosids</taxon>
        <taxon>malvids</taxon>
        <taxon>Malvales</taxon>
        <taxon>Dipterocarpaceae</taxon>
        <taxon>Rubroshorea</taxon>
    </lineage>
</organism>
<proteinExistence type="predicted"/>
<accession>A0AAV5M461</accession>
<feature type="compositionally biased region" description="Polar residues" evidence="1">
    <location>
        <begin position="35"/>
        <end position="48"/>
    </location>
</feature>
<dbReference type="AlphaFoldDB" id="A0AAV5M461"/>
<reference evidence="2 3" key="1">
    <citation type="journal article" date="2021" name="Commun. Biol.">
        <title>The genome of Shorea leprosula (Dipterocarpaceae) highlights the ecological relevance of drought in aseasonal tropical rainforests.</title>
        <authorList>
            <person name="Ng K.K.S."/>
            <person name="Kobayashi M.J."/>
            <person name="Fawcett J.A."/>
            <person name="Hatakeyama M."/>
            <person name="Paape T."/>
            <person name="Ng C.H."/>
            <person name="Ang C.C."/>
            <person name="Tnah L.H."/>
            <person name="Lee C.T."/>
            <person name="Nishiyama T."/>
            <person name="Sese J."/>
            <person name="O'Brien M.J."/>
            <person name="Copetti D."/>
            <person name="Mohd Noor M.I."/>
            <person name="Ong R.C."/>
            <person name="Putra M."/>
            <person name="Sireger I.Z."/>
            <person name="Indrioko S."/>
            <person name="Kosugi Y."/>
            <person name="Izuno A."/>
            <person name="Isagi Y."/>
            <person name="Lee S.L."/>
            <person name="Shimizu K.K."/>
        </authorList>
    </citation>
    <scope>NUCLEOTIDE SEQUENCE [LARGE SCALE GENOMIC DNA]</scope>
    <source>
        <strain evidence="2">214</strain>
    </source>
</reference>
<dbReference type="Proteomes" id="UP001054252">
    <property type="component" value="Unassembled WGS sequence"/>
</dbReference>
<comment type="caution">
    <text evidence="2">The sequence shown here is derived from an EMBL/GenBank/DDBJ whole genome shotgun (WGS) entry which is preliminary data.</text>
</comment>
<evidence type="ECO:0000313" key="3">
    <source>
        <dbReference type="Proteomes" id="UP001054252"/>
    </source>
</evidence>
<feature type="region of interest" description="Disordered" evidence="1">
    <location>
        <begin position="35"/>
        <end position="55"/>
    </location>
</feature>
<sequence>MIQGHIRHLLDILPHKIRSPAIVWEERATTSKAAQLSEVSHSSQQCQKHNSDSSRAEKLLGAGTRFLSYTYSSESK</sequence>
<protein>
    <submittedName>
        <fullName evidence="2">Uncharacterized protein</fullName>
    </submittedName>
</protein>
<evidence type="ECO:0000256" key="1">
    <source>
        <dbReference type="SAM" id="MobiDB-lite"/>
    </source>
</evidence>
<keyword evidence="3" id="KW-1185">Reference proteome</keyword>
<name>A0AAV5M461_9ROSI</name>
<gene>
    <name evidence="2" type="ORF">SLEP1_g51281</name>
</gene>
<evidence type="ECO:0000313" key="2">
    <source>
        <dbReference type="EMBL" id="GKV44054.1"/>
    </source>
</evidence>